<dbReference type="EMBL" id="LAZR01030418">
    <property type="protein sequence ID" value="KKL56664.1"/>
    <property type="molecule type" value="Genomic_DNA"/>
</dbReference>
<dbReference type="AlphaFoldDB" id="A0A0F9D4Z5"/>
<gene>
    <name evidence="2" type="ORF">LCGC14_2243160</name>
</gene>
<organism evidence="2">
    <name type="scientific">marine sediment metagenome</name>
    <dbReference type="NCBI Taxonomy" id="412755"/>
    <lineage>
        <taxon>unclassified sequences</taxon>
        <taxon>metagenomes</taxon>
        <taxon>ecological metagenomes</taxon>
    </lineage>
</organism>
<dbReference type="InterPro" id="IPR036390">
    <property type="entry name" value="WH_DNA-bd_sf"/>
</dbReference>
<dbReference type="InterPro" id="IPR027395">
    <property type="entry name" value="WH_DNA-bd_dom"/>
</dbReference>
<name>A0A0F9D4Z5_9ZZZZ</name>
<proteinExistence type="predicted"/>
<evidence type="ECO:0000313" key="2">
    <source>
        <dbReference type="EMBL" id="KKL56664.1"/>
    </source>
</evidence>
<evidence type="ECO:0000259" key="1">
    <source>
        <dbReference type="Pfam" id="PF13601"/>
    </source>
</evidence>
<reference evidence="2" key="1">
    <citation type="journal article" date="2015" name="Nature">
        <title>Complex archaea that bridge the gap between prokaryotes and eukaryotes.</title>
        <authorList>
            <person name="Spang A."/>
            <person name="Saw J.H."/>
            <person name="Jorgensen S.L."/>
            <person name="Zaremba-Niedzwiedzka K."/>
            <person name="Martijn J."/>
            <person name="Lind A.E."/>
            <person name="van Eijk R."/>
            <person name="Schleper C."/>
            <person name="Guy L."/>
            <person name="Ettema T.J."/>
        </authorList>
    </citation>
    <scope>NUCLEOTIDE SEQUENCE</scope>
</reference>
<feature type="domain" description="Winged helix DNA-binding" evidence="1">
    <location>
        <begin position="31"/>
        <end position="104"/>
    </location>
</feature>
<accession>A0A0F9D4Z5</accession>
<sequence>MKKDPKNIIRDIVESSKRIKPKTFNLTRCTLLALMVYNKDGLQYRELKKILDISDGKLKSNLDYLLDVGYIRAIPIRLDKRDMHIYIIKDSGTKELIKIIRWVEILKDVEDLKND</sequence>
<dbReference type="Gene3D" id="1.10.10.10">
    <property type="entry name" value="Winged helix-like DNA-binding domain superfamily/Winged helix DNA-binding domain"/>
    <property type="match status" value="1"/>
</dbReference>
<dbReference type="SUPFAM" id="SSF46785">
    <property type="entry name" value="Winged helix' DNA-binding domain"/>
    <property type="match status" value="1"/>
</dbReference>
<dbReference type="InterPro" id="IPR036388">
    <property type="entry name" value="WH-like_DNA-bd_sf"/>
</dbReference>
<protein>
    <recommendedName>
        <fullName evidence="1">Winged helix DNA-binding domain-containing protein</fullName>
    </recommendedName>
</protein>
<comment type="caution">
    <text evidence="2">The sequence shown here is derived from an EMBL/GenBank/DDBJ whole genome shotgun (WGS) entry which is preliminary data.</text>
</comment>
<dbReference type="Pfam" id="PF13601">
    <property type="entry name" value="HTH_34"/>
    <property type="match status" value="1"/>
</dbReference>